<proteinExistence type="predicted"/>
<keyword evidence="2" id="KW-0808">Transferase</keyword>
<sequence length="444" mass="47639">MTLHPRIALFSVNYPPEPTGVAPYAGALAAGLKRLGFGVTARVAQPHYPQWAHYKGYGQWTLSENLDGIDVHRHRHYVPRHPHGIRRLLSEVSFGLRLVSSKWRDSDAVVAVSPALFATALVALRMRVARRDTPFIVWVQDLYALGMAETGEGAGMAGAITRWVESRTLRAADRVAVIHPRFQRHAVDELGIDPKKIVVVRNWAHLPASALVDAALAKEVLGWPSDVMLAVHTGNLGVKQGLENVVDAARLADELDAPVHFILVGDGCERDKLTARARGVERLSFVDPLSDAEYPRALCAADVLVVNEMPGVTAMAVPSKLTSYFHAGRPVVAATDPNGVTAEEIALSGAGMVVPAGDPKALLDALLKIGTDAEAAAHFGASGQLYRQAVLSERAAIGRWATLIEDVLIRMPSSSADRSLRAVGAVVVGGLIALLPFTHHHPSS</sequence>
<name>A0A9X2Z3H6_9MYCO</name>
<dbReference type="Pfam" id="PF13692">
    <property type="entry name" value="Glyco_trans_1_4"/>
    <property type="match status" value="1"/>
</dbReference>
<accession>A0A9X2Z3H6</accession>
<evidence type="ECO:0000313" key="4">
    <source>
        <dbReference type="EMBL" id="MCV7421959.1"/>
    </source>
</evidence>
<keyword evidence="5" id="KW-1185">Reference proteome</keyword>
<evidence type="ECO:0000259" key="3">
    <source>
        <dbReference type="Pfam" id="PF13579"/>
    </source>
</evidence>
<evidence type="ECO:0000256" key="2">
    <source>
        <dbReference type="ARBA" id="ARBA00022679"/>
    </source>
</evidence>
<dbReference type="InterPro" id="IPR028098">
    <property type="entry name" value="Glyco_trans_4-like_N"/>
</dbReference>
<keyword evidence="1" id="KW-0328">Glycosyltransferase</keyword>
<dbReference type="GO" id="GO:0016758">
    <property type="term" value="F:hexosyltransferase activity"/>
    <property type="evidence" value="ECO:0007669"/>
    <property type="project" value="TreeGrafter"/>
</dbReference>
<dbReference type="PANTHER" id="PTHR45947">
    <property type="entry name" value="SULFOQUINOVOSYL TRANSFERASE SQD2"/>
    <property type="match status" value="1"/>
</dbReference>
<dbReference type="Proteomes" id="UP001141629">
    <property type="component" value="Unassembled WGS sequence"/>
</dbReference>
<dbReference type="PANTHER" id="PTHR45947:SF3">
    <property type="entry name" value="SULFOQUINOVOSYL TRANSFERASE SQD2"/>
    <property type="match status" value="1"/>
</dbReference>
<dbReference type="EMBL" id="JACKVK010000008">
    <property type="protein sequence ID" value="MCV7421959.1"/>
    <property type="molecule type" value="Genomic_DNA"/>
</dbReference>
<evidence type="ECO:0000256" key="1">
    <source>
        <dbReference type="ARBA" id="ARBA00022676"/>
    </source>
</evidence>
<dbReference type="GO" id="GO:0008610">
    <property type="term" value="P:lipid biosynthetic process"/>
    <property type="evidence" value="ECO:0007669"/>
    <property type="project" value="UniProtKB-ARBA"/>
</dbReference>
<dbReference type="Gene3D" id="3.40.50.2000">
    <property type="entry name" value="Glycogen Phosphorylase B"/>
    <property type="match status" value="2"/>
</dbReference>
<protein>
    <submittedName>
        <fullName evidence="4">Glycosyltransferase family 4 protein</fullName>
    </submittedName>
</protein>
<reference evidence="4" key="1">
    <citation type="submission" date="2020-07" db="EMBL/GenBank/DDBJ databases">
        <authorList>
            <person name="Pettersson B.M.F."/>
            <person name="Behra P.R.K."/>
            <person name="Ramesh M."/>
            <person name="Das S."/>
            <person name="Dasgupta S."/>
            <person name="Kirsebom L.A."/>
        </authorList>
    </citation>
    <scope>NUCLEOTIDE SEQUENCE</scope>
    <source>
        <strain evidence="4">DSM 44838</strain>
    </source>
</reference>
<dbReference type="GO" id="GO:1901137">
    <property type="term" value="P:carbohydrate derivative biosynthetic process"/>
    <property type="evidence" value="ECO:0007669"/>
    <property type="project" value="UniProtKB-ARBA"/>
</dbReference>
<reference evidence="4" key="2">
    <citation type="journal article" date="2022" name="BMC Genomics">
        <title>Comparative genome analysis of mycobacteria focusing on tRNA and non-coding RNA.</title>
        <authorList>
            <person name="Behra P.R.K."/>
            <person name="Pettersson B.M.F."/>
            <person name="Ramesh M."/>
            <person name="Das S."/>
            <person name="Dasgupta S."/>
            <person name="Kirsebom L.A."/>
        </authorList>
    </citation>
    <scope>NUCLEOTIDE SEQUENCE</scope>
    <source>
        <strain evidence="4">DSM 44838</strain>
    </source>
</reference>
<dbReference type="GO" id="GO:1903509">
    <property type="term" value="P:liposaccharide metabolic process"/>
    <property type="evidence" value="ECO:0007669"/>
    <property type="project" value="UniProtKB-ARBA"/>
</dbReference>
<dbReference type="InterPro" id="IPR050194">
    <property type="entry name" value="Glycosyltransferase_grp1"/>
</dbReference>
<dbReference type="AlphaFoldDB" id="A0A9X2Z3H6"/>
<organism evidence="4 5">
    <name type="scientific">Mycobacterium yunnanensis</name>
    <dbReference type="NCBI Taxonomy" id="368477"/>
    <lineage>
        <taxon>Bacteria</taxon>
        <taxon>Bacillati</taxon>
        <taxon>Actinomycetota</taxon>
        <taxon>Actinomycetes</taxon>
        <taxon>Mycobacteriales</taxon>
        <taxon>Mycobacteriaceae</taxon>
        <taxon>Mycobacterium</taxon>
    </lineage>
</organism>
<evidence type="ECO:0000313" key="5">
    <source>
        <dbReference type="Proteomes" id="UP001141629"/>
    </source>
</evidence>
<gene>
    <name evidence="4" type="ORF">H7K45_15525</name>
</gene>
<dbReference type="SUPFAM" id="SSF53756">
    <property type="entry name" value="UDP-Glycosyltransferase/glycogen phosphorylase"/>
    <property type="match status" value="1"/>
</dbReference>
<dbReference type="CDD" id="cd03794">
    <property type="entry name" value="GT4_WbuB-like"/>
    <property type="match status" value="1"/>
</dbReference>
<comment type="caution">
    <text evidence="4">The sequence shown here is derived from an EMBL/GenBank/DDBJ whole genome shotgun (WGS) entry which is preliminary data.</text>
</comment>
<feature type="domain" description="Glycosyltransferase subfamily 4-like N-terminal" evidence="3">
    <location>
        <begin position="19"/>
        <end position="203"/>
    </location>
</feature>
<dbReference type="Pfam" id="PF13579">
    <property type="entry name" value="Glyco_trans_4_4"/>
    <property type="match status" value="1"/>
</dbReference>
<dbReference type="RefSeq" id="WP_263996704.1">
    <property type="nucleotide sequence ID" value="NZ_JACKVK010000008.1"/>
</dbReference>